<evidence type="ECO:0000256" key="4">
    <source>
        <dbReference type="ARBA" id="ARBA00022729"/>
    </source>
</evidence>
<feature type="transmembrane region" description="Helical" evidence="8">
    <location>
        <begin position="669"/>
        <end position="691"/>
    </location>
</feature>
<feature type="region of interest" description="Disordered" evidence="7">
    <location>
        <begin position="1242"/>
        <end position="1261"/>
    </location>
</feature>
<keyword evidence="5 8" id="KW-1133">Transmembrane helix</keyword>
<protein>
    <recommendedName>
        <fullName evidence="10">Proline-rich transmembrane protein 3/4 domain-containing protein</fullName>
    </recommendedName>
</protein>
<feature type="region of interest" description="Disordered" evidence="7">
    <location>
        <begin position="155"/>
        <end position="188"/>
    </location>
</feature>
<dbReference type="PANTHER" id="PTHR35578:SF6">
    <property type="entry name" value="PROLINE-RICH TRANSMEMBRANE PROTEIN 4"/>
    <property type="match status" value="1"/>
</dbReference>
<feature type="transmembrane region" description="Helical" evidence="8">
    <location>
        <begin position="636"/>
        <end position="657"/>
    </location>
</feature>
<feature type="compositionally biased region" description="Polar residues" evidence="7">
    <location>
        <begin position="516"/>
        <end position="528"/>
    </location>
</feature>
<comment type="caution">
    <text evidence="11">The sequence shown here is derived from an EMBL/GenBank/DDBJ whole genome shotgun (WGS) entry which is preliminary data.</text>
</comment>
<keyword evidence="4 9" id="KW-0732">Signal</keyword>
<evidence type="ECO:0000256" key="7">
    <source>
        <dbReference type="SAM" id="MobiDB-lite"/>
    </source>
</evidence>
<accession>A0AAE1DS18</accession>
<feature type="domain" description="Proline-rich transmembrane protein 3/4" evidence="10">
    <location>
        <begin position="615"/>
        <end position="919"/>
    </location>
</feature>
<evidence type="ECO:0000256" key="6">
    <source>
        <dbReference type="ARBA" id="ARBA00023136"/>
    </source>
</evidence>
<reference evidence="11" key="1">
    <citation type="journal article" date="2023" name="G3 (Bethesda)">
        <title>A reference genome for the long-term kleptoplast-retaining sea slug Elysia crispata morphotype clarki.</title>
        <authorList>
            <person name="Eastman K.E."/>
            <person name="Pendleton A.L."/>
            <person name="Shaikh M.A."/>
            <person name="Suttiyut T."/>
            <person name="Ogas R."/>
            <person name="Tomko P."/>
            <person name="Gavelis G."/>
            <person name="Widhalm J.R."/>
            <person name="Wisecaver J.H."/>
        </authorList>
    </citation>
    <scope>NUCLEOTIDE SEQUENCE</scope>
    <source>
        <strain evidence="11">ECLA1</strain>
    </source>
</reference>
<evidence type="ECO:0000256" key="5">
    <source>
        <dbReference type="ARBA" id="ARBA00022989"/>
    </source>
</evidence>
<feature type="compositionally biased region" description="Low complexity" evidence="7">
    <location>
        <begin position="456"/>
        <end position="465"/>
    </location>
</feature>
<sequence>MSSGQISSTVPRQLTSGRLTRLILVTLTLLCRHTCGVSGAADATAAILSHSQTRSLPAHSPPSIERGWSEQSSLRYDSRISKAAPGGQKTLPVGKKIESLEKISVAHLDLDPAQMLSGHRLWSHSLNQSHSSRQTVAHNSDALAVDHGSSSASGGALYGLDIPEGGGQRVQQDASPSELSPRLTRPGLDSGVARRFLTTGISSPGVAGHRDGDEAISWRDVLSRRDREHEPQRHQDGVLDKTGVRGKQLYTDINRYRNVQREAVMVVSKKRHQIVNNGHSFPLLSSIKVGQSNTSPLLVAKQRTKRQSSESNSTLVSSSVNDTTQQANSQLDSNTDKKKNKNLDKILDIANSSTVYDTTYDKSQDKKYGESPDSEIPSDIAALFGDTSNITAGDQSGIKGENVTAFKDVQLTSDDGILYNSFVFLKNGTNNPAAVDKGSQDSKPSLGQTKGSGHETTTAGILTTTNNSPTEAPTKTEEGLVLSPLTRDAEAQPDNSSPNTAGPTDSPDSLGRHTDQTTASEGLTTGPATSPEPETLSNGDSLEDSDLGGNLEGGGAGEPEVEPNGKSEGETDGEPEGKPKGEPDGEPEGEPEGEPDGEPEPRGESGIDDEDSPFPLPEPGPHWEEAKQKWGIAWEVHVYGLGGAFGAVGLYSLLSVMRLWRIPRLLSRGYFFSLNLLMFGLCGSRAVYLLYDSYNSGGTFPISLDYFLYSFAFPCLSAAFSVLLYALLKATNMQLVSPSVQRLPVLIFIIVAHFGLSLASDLLIGRFAGARIVLFVCQVYYILWGLFLFAGYAYIFRKLYSHAMKRQKNVIYSSTSSSTFPGGSNGSLTSGKVRSRYTLSTAIKVTFFTALCGLMTVGLELYAVAGVYNTFTWDRPEPWPWYLYHTVLRVLELAMCVTMSYVASQPFRYRRSERTCCTCGVLCVPCGEIFCCGSRNSYNVSDKRHHVTSGGSCSYSDLDLAPTKLHSTRLRSPGDRDQLQGYSSPSSRKRPVISAPGPPQPALLIVEDGYVRFQTDNDINRMVDSMTDGRRVKGGHDIHSANTLPLRDGCFNSGYARHGDEKRAVKDVLDQTDKHFGFLWEDDRSRKSSLAGGEFFRAPSSVSLANSIENELEKAFVTFRMDTSEEAPLDRASSEEHILDITAVSELPNMKETDLISVESFPGASCDALQEASPSLETFTGSCRPASSFKPEILPALNPAPNPAPDPIPSRRPFTLLRRAKSSEVDSTGTQLAWTHMLRRSLSDQATRRPPLKSESSSVQYTHLLDMDSTDSKLSEPAISSLDDVFVRRRPLETTGDNQNVFRKSLLNSSATNDNIDV</sequence>
<feature type="compositionally biased region" description="Low complexity" evidence="7">
    <location>
        <begin position="309"/>
        <end position="319"/>
    </location>
</feature>
<evidence type="ECO:0000256" key="9">
    <source>
        <dbReference type="SAM" id="SignalP"/>
    </source>
</evidence>
<dbReference type="Pfam" id="PF25987">
    <property type="entry name" value="PRRT3"/>
    <property type="match status" value="1"/>
</dbReference>
<feature type="transmembrane region" description="Helical" evidence="8">
    <location>
        <begin position="740"/>
        <end position="760"/>
    </location>
</feature>
<evidence type="ECO:0000313" key="12">
    <source>
        <dbReference type="Proteomes" id="UP001283361"/>
    </source>
</evidence>
<feature type="compositionally biased region" description="Polar residues" evidence="7">
    <location>
        <begin position="320"/>
        <end position="333"/>
    </location>
</feature>
<evidence type="ECO:0000256" key="1">
    <source>
        <dbReference type="ARBA" id="ARBA00004141"/>
    </source>
</evidence>
<feature type="compositionally biased region" description="Acidic residues" evidence="7">
    <location>
        <begin position="584"/>
        <end position="598"/>
    </location>
</feature>
<organism evidence="11 12">
    <name type="scientific">Elysia crispata</name>
    <name type="common">lettuce slug</name>
    <dbReference type="NCBI Taxonomy" id="231223"/>
    <lineage>
        <taxon>Eukaryota</taxon>
        <taxon>Metazoa</taxon>
        <taxon>Spiralia</taxon>
        <taxon>Lophotrochozoa</taxon>
        <taxon>Mollusca</taxon>
        <taxon>Gastropoda</taxon>
        <taxon>Heterobranchia</taxon>
        <taxon>Euthyneura</taxon>
        <taxon>Panpulmonata</taxon>
        <taxon>Sacoglossa</taxon>
        <taxon>Placobranchoidea</taxon>
        <taxon>Plakobranchidae</taxon>
        <taxon>Elysia</taxon>
    </lineage>
</organism>
<feature type="region of interest" description="Disordered" evidence="7">
    <location>
        <begin position="431"/>
        <end position="622"/>
    </location>
</feature>
<keyword evidence="12" id="KW-1185">Reference proteome</keyword>
<evidence type="ECO:0000259" key="10">
    <source>
        <dbReference type="Pfam" id="PF25987"/>
    </source>
</evidence>
<evidence type="ECO:0000256" key="3">
    <source>
        <dbReference type="ARBA" id="ARBA00022692"/>
    </source>
</evidence>
<feature type="compositionally biased region" description="Polar residues" evidence="7">
    <location>
        <begin position="441"/>
        <end position="455"/>
    </location>
</feature>
<dbReference type="InterPro" id="IPR052836">
    <property type="entry name" value="PRRT_domain-containing"/>
</dbReference>
<keyword evidence="3 8" id="KW-0812">Transmembrane</keyword>
<feature type="compositionally biased region" description="Basic and acidic residues" evidence="7">
    <location>
        <begin position="563"/>
        <end position="583"/>
    </location>
</feature>
<evidence type="ECO:0000256" key="2">
    <source>
        <dbReference type="ARBA" id="ARBA00022553"/>
    </source>
</evidence>
<dbReference type="Proteomes" id="UP001283361">
    <property type="component" value="Unassembled WGS sequence"/>
</dbReference>
<gene>
    <name evidence="11" type="ORF">RRG08_001869</name>
</gene>
<feature type="transmembrane region" description="Helical" evidence="8">
    <location>
        <begin position="772"/>
        <end position="796"/>
    </location>
</feature>
<keyword evidence="2" id="KW-0597">Phosphoprotein</keyword>
<feature type="compositionally biased region" description="Polar residues" evidence="7">
    <location>
        <begin position="493"/>
        <end position="507"/>
    </location>
</feature>
<feature type="compositionally biased region" description="Polar residues" evidence="7">
    <location>
        <begin position="169"/>
        <end position="178"/>
    </location>
</feature>
<dbReference type="InterPro" id="IPR059081">
    <property type="entry name" value="PRRT3-4"/>
</dbReference>
<comment type="subcellular location">
    <subcellularLocation>
        <location evidence="1">Membrane</location>
        <topology evidence="1">Multi-pass membrane protein</topology>
    </subcellularLocation>
</comment>
<feature type="chain" id="PRO_5042163581" description="Proline-rich transmembrane protein 3/4 domain-containing protein" evidence="9">
    <location>
        <begin position="37"/>
        <end position="1318"/>
    </location>
</feature>
<evidence type="ECO:0000256" key="8">
    <source>
        <dbReference type="SAM" id="Phobius"/>
    </source>
</evidence>
<feature type="region of interest" description="Disordered" evidence="7">
    <location>
        <begin position="300"/>
        <end position="339"/>
    </location>
</feature>
<feature type="region of interest" description="Disordered" evidence="7">
    <location>
        <begin position="966"/>
        <end position="998"/>
    </location>
</feature>
<feature type="transmembrane region" description="Helical" evidence="8">
    <location>
        <begin position="706"/>
        <end position="728"/>
    </location>
</feature>
<feature type="transmembrane region" description="Helical" evidence="8">
    <location>
        <begin position="842"/>
        <end position="862"/>
    </location>
</feature>
<feature type="region of interest" description="Disordered" evidence="7">
    <location>
        <begin position="224"/>
        <end position="243"/>
    </location>
</feature>
<feature type="signal peptide" evidence="9">
    <location>
        <begin position="1"/>
        <end position="36"/>
    </location>
</feature>
<keyword evidence="6 8" id="KW-0472">Membrane</keyword>
<dbReference type="PANTHER" id="PTHR35578">
    <property type="entry name" value="PROLINE-RICH TRANSMEMBRANE PROTEIN 4-RELATED"/>
    <property type="match status" value="1"/>
</dbReference>
<dbReference type="EMBL" id="JAWDGP010002685">
    <property type="protein sequence ID" value="KAK3780764.1"/>
    <property type="molecule type" value="Genomic_DNA"/>
</dbReference>
<evidence type="ECO:0000313" key="11">
    <source>
        <dbReference type="EMBL" id="KAK3780764.1"/>
    </source>
</evidence>
<proteinExistence type="predicted"/>
<feature type="transmembrane region" description="Helical" evidence="8">
    <location>
        <begin position="882"/>
        <end position="904"/>
    </location>
</feature>
<name>A0AAE1DS18_9GAST</name>